<protein>
    <submittedName>
        <fullName evidence="1">FXSXX-COOH protein</fullName>
    </submittedName>
</protein>
<evidence type="ECO:0000313" key="2">
    <source>
        <dbReference type="Proteomes" id="UP000241118"/>
    </source>
</evidence>
<dbReference type="RefSeq" id="WP_106618339.1">
    <property type="nucleotide sequence ID" value="NZ_PYAX01000010.1"/>
</dbReference>
<dbReference type="InterPro" id="IPR026334">
    <property type="entry name" value="FxSxx-COOH"/>
</dbReference>
<evidence type="ECO:0000313" key="1">
    <source>
        <dbReference type="EMBL" id="PSL53002.1"/>
    </source>
</evidence>
<comment type="caution">
    <text evidence="1">The sequence shown here is derived from an EMBL/GenBank/DDBJ whole genome shotgun (WGS) entry which is preliminary data.</text>
</comment>
<proteinExistence type="predicted"/>
<organism evidence="1 2">
    <name type="scientific">Saccharothrix carnea</name>
    <dbReference type="NCBI Taxonomy" id="1280637"/>
    <lineage>
        <taxon>Bacteria</taxon>
        <taxon>Bacillati</taxon>
        <taxon>Actinomycetota</taxon>
        <taxon>Actinomycetes</taxon>
        <taxon>Pseudonocardiales</taxon>
        <taxon>Pseudonocardiaceae</taxon>
        <taxon>Saccharothrix</taxon>
    </lineage>
</organism>
<reference evidence="1 2" key="1">
    <citation type="submission" date="2018-03" db="EMBL/GenBank/DDBJ databases">
        <title>Genomic Encyclopedia of Type Strains, Phase III (KMG-III): the genomes of soil and plant-associated and newly described type strains.</title>
        <authorList>
            <person name="Whitman W."/>
        </authorList>
    </citation>
    <scope>NUCLEOTIDE SEQUENCE [LARGE SCALE GENOMIC DNA]</scope>
    <source>
        <strain evidence="1 2">CGMCC 4.7097</strain>
    </source>
</reference>
<dbReference type="OrthoDB" id="3697118at2"/>
<keyword evidence="2" id="KW-1185">Reference proteome</keyword>
<sequence length="55" mass="5963">MAAEPVLESELLDVTGVDLDRLADLPDTALRAALHRILAENAELPDRFAAFESSL</sequence>
<dbReference type="AlphaFoldDB" id="A0A2P8I3F8"/>
<dbReference type="Proteomes" id="UP000241118">
    <property type="component" value="Unassembled WGS sequence"/>
</dbReference>
<dbReference type="EMBL" id="PYAX01000010">
    <property type="protein sequence ID" value="PSL53002.1"/>
    <property type="molecule type" value="Genomic_DNA"/>
</dbReference>
<dbReference type="NCBIfam" id="TIGR04268">
    <property type="entry name" value="FxSxx-COOH"/>
    <property type="match status" value="1"/>
</dbReference>
<name>A0A2P8I3F8_SACCR</name>
<accession>A0A2P8I3F8</accession>
<gene>
    <name evidence="1" type="ORF">B0I31_11093</name>
</gene>